<dbReference type="GeneID" id="19159836"/>
<evidence type="ECO:0000313" key="2">
    <source>
        <dbReference type="Proteomes" id="UP000019484"/>
    </source>
</evidence>
<feature type="non-terminal residue" evidence="1">
    <location>
        <position position="1"/>
    </location>
</feature>
<dbReference type="AlphaFoldDB" id="W9YFK5"/>
<reference evidence="1 2" key="1">
    <citation type="submission" date="2013-03" db="EMBL/GenBank/DDBJ databases">
        <title>The Genome Sequence of Capronia coronata CBS 617.96.</title>
        <authorList>
            <consortium name="The Broad Institute Genomics Platform"/>
            <person name="Cuomo C."/>
            <person name="de Hoog S."/>
            <person name="Gorbushina A."/>
            <person name="Walker B."/>
            <person name="Young S.K."/>
            <person name="Zeng Q."/>
            <person name="Gargeya S."/>
            <person name="Fitzgerald M."/>
            <person name="Haas B."/>
            <person name="Abouelleil A."/>
            <person name="Allen A.W."/>
            <person name="Alvarado L."/>
            <person name="Arachchi H.M."/>
            <person name="Berlin A.M."/>
            <person name="Chapman S.B."/>
            <person name="Gainer-Dewar J."/>
            <person name="Goldberg J."/>
            <person name="Griggs A."/>
            <person name="Gujja S."/>
            <person name="Hansen M."/>
            <person name="Howarth C."/>
            <person name="Imamovic A."/>
            <person name="Ireland A."/>
            <person name="Larimer J."/>
            <person name="McCowan C."/>
            <person name="Murphy C."/>
            <person name="Pearson M."/>
            <person name="Poon T.W."/>
            <person name="Priest M."/>
            <person name="Roberts A."/>
            <person name="Saif S."/>
            <person name="Shea T."/>
            <person name="Sisk P."/>
            <person name="Sykes S."/>
            <person name="Wortman J."/>
            <person name="Nusbaum C."/>
            <person name="Birren B."/>
        </authorList>
    </citation>
    <scope>NUCLEOTIDE SEQUENCE [LARGE SCALE GENOMIC DNA]</scope>
    <source>
        <strain evidence="1 2">CBS 617.96</strain>
    </source>
</reference>
<dbReference type="OrthoDB" id="5419162at2759"/>
<accession>W9YFK5</accession>
<dbReference type="Proteomes" id="UP000019484">
    <property type="component" value="Unassembled WGS sequence"/>
</dbReference>
<protein>
    <submittedName>
        <fullName evidence="1">Uncharacterized protein</fullName>
    </submittedName>
</protein>
<keyword evidence="2" id="KW-1185">Reference proteome</keyword>
<gene>
    <name evidence="1" type="ORF">A1O1_04958</name>
</gene>
<name>W9YFK5_9EURO</name>
<organism evidence="1 2">
    <name type="scientific">Capronia coronata CBS 617.96</name>
    <dbReference type="NCBI Taxonomy" id="1182541"/>
    <lineage>
        <taxon>Eukaryota</taxon>
        <taxon>Fungi</taxon>
        <taxon>Dikarya</taxon>
        <taxon>Ascomycota</taxon>
        <taxon>Pezizomycotina</taxon>
        <taxon>Eurotiomycetes</taxon>
        <taxon>Chaetothyriomycetidae</taxon>
        <taxon>Chaetothyriales</taxon>
        <taxon>Herpotrichiellaceae</taxon>
        <taxon>Capronia</taxon>
    </lineage>
</organism>
<comment type="caution">
    <text evidence="1">The sequence shown here is derived from an EMBL/GenBank/DDBJ whole genome shotgun (WGS) entry which is preliminary data.</text>
</comment>
<evidence type="ECO:0000313" key="1">
    <source>
        <dbReference type="EMBL" id="EXJ88031.1"/>
    </source>
</evidence>
<dbReference type="EMBL" id="AMWN01000004">
    <property type="protein sequence ID" value="EXJ88031.1"/>
    <property type="molecule type" value="Genomic_DNA"/>
</dbReference>
<sequence length="68" mass="7722">PAPTPTSTSTEQSTYAFSYPATNTFYTRAQLNEWAQGKVNARGDTVYFRPNFVSDDPWARLRTQKTSQ</sequence>
<proteinExistence type="predicted"/>
<dbReference type="RefSeq" id="XP_007724037.1">
    <property type="nucleotide sequence ID" value="XM_007725847.1"/>
</dbReference>
<dbReference type="HOGENOM" id="CLU_204929_0_0_1"/>